<dbReference type="Pfam" id="PF00512">
    <property type="entry name" value="HisKA"/>
    <property type="match status" value="1"/>
</dbReference>
<evidence type="ECO:0000256" key="5">
    <source>
        <dbReference type="SAM" id="MobiDB-lite"/>
    </source>
</evidence>
<dbReference type="SUPFAM" id="SSF47384">
    <property type="entry name" value="Homodimeric domain of signal transducing histidine kinase"/>
    <property type="match status" value="1"/>
</dbReference>
<dbReference type="InterPro" id="IPR003594">
    <property type="entry name" value="HATPase_dom"/>
</dbReference>
<dbReference type="PRINTS" id="PR00344">
    <property type="entry name" value="BCTRLSENSOR"/>
</dbReference>
<dbReference type="InterPro" id="IPR036097">
    <property type="entry name" value="HisK_dim/P_sf"/>
</dbReference>
<dbReference type="EC" id="2.7.13.3" evidence="2"/>
<dbReference type="SMART" id="SM00065">
    <property type="entry name" value="GAF"/>
    <property type="match status" value="2"/>
</dbReference>
<dbReference type="AlphaFoldDB" id="A0A0K1EB72"/>
<dbReference type="Proteomes" id="UP000067626">
    <property type="component" value="Chromosome"/>
</dbReference>
<dbReference type="SUPFAM" id="SSF55781">
    <property type="entry name" value="GAF domain-like"/>
    <property type="match status" value="2"/>
</dbReference>
<dbReference type="InterPro" id="IPR029016">
    <property type="entry name" value="GAF-like_dom_sf"/>
</dbReference>
<dbReference type="PATRIC" id="fig|52.7.peg.2446"/>
<dbReference type="SMART" id="SM00387">
    <property type="entry name" value="HATPase_c"/>
    <property type="match status" value="1"/>
</dbReference>
<keyword evidence="3" id="KW-0597">Phosphoprotein</keyword>
<feature type="region of interest" description="Disordered" evidence="5">
    <location>
        <begin position="313"/>
        <end position="357"/>
    </location>
</feature>
<sequence>MTWASEAAALERPDASTDDPLSVPALRVQRLQQVAAALSAASGAEDVAAILVQSAVATLGARGGVIGVKSDDGRAMTLLGALGLEPEARARWAGGHREAPSPLSLVVRTGEPIWAESVVKAPIWATTMATLEAEALVCVPLRGQGGALGALGLVFDRPHPFSPGERAFLLALERAGRRELEQAWTREAREARGEHGVCEPGSRESPASTATLPHPLGDDAAARLRRLQRVIAVLAGVRSLSEVAGWVAREALESLGALATVALVAPEGAGGAAGGMGTAGILGVAGEAPEVERVRDALLSRYAQEVFETRAPLWPRSERGGHSDPQRAAARGRPRGRAPSSRAPSSRAPSSRAPSSRRARLEHLACVPWLVDGQPVGALGIWLAHPGVIGDDEQVFVNALVGLGASAVARLRLEEAAQEARARVEAVEREAAMASHMRDQLLRMVSHELRSPLTVILGWSQMLEAGVVRQELVPRAIEMIDRNAREQARLVDELVDVSRAMSGRLTLERAPLALDAVVSRACAELTVEARARNVALSVTLPPSAPAMILADTHRAEQIIGHLLEHALKCTPSGGAIRVQLAVVDQQVSLDVSDTGHGIEPDQLPYVFDPFHPAARHDARRQGGLGLGLAVVRHLVEAHEGSIHVESPGIGRGTTFRVEFPRIV</sequence>
<dbReference type="PANTHER" id="PTHR43547">
    <property type="entry name" value="TWO-COMPONENT HISTIDINE KINASE"/>
    <property type="match status" value="1"/>
</dbReference>
<dbReference type="Gene3D" id="3.30.565.10">
    <property type="entry name" value="Histidine kinase-like ATPase, C-terminal domain"/>
    <property type="match status" value="1"/>
</dbReference>
<evidence type="ECO:0000313" key="7">
    <source>
        <dbReference type="EMBL" id="AKT38126.1"/>
    </source>
</evidence>
<evidence type="ECO:0000256" key="4">
    <source>
        <dbReference type="SAM" id="Coils"/>
    </source>
</evidence>
<dbReference type="GO" id="GO:0000155">
    <property type="term" value="F:phosphorelay sensor kinase activity"/>
    <property type="evidence" value="ECO:0007669"/>
    <property type="project" value="InterPro"/>
</dbReference>
<gene>
    <name evidence="7" type="ORF">CMC5_022680</name>
</gene>
<comment type="catalytic activity">
    <reaction evidence="1">
        <text>ATP + protein L-histidine = ADP + protein N-phospho-L-histidine.</text>
        <dbReference type="EC" id="2.7.13.3"/>
    </reaction>
</comment>
<feature type="domain" description="Histidine kinase" evidence="6">
    <location>
        <begin position="444"/>
        <end position="663"/>
    </location>
</feature>
<dbReference type="InterPro" id="IPR005467">
    <property type="entry name" value="His_kinase_dom"/>
</dbReference>
<keyword evidence="4" id="KW-0175">Coiled coil</keyword>
<organism evidence="7 8">
    <name type="scientific">Chondromyces crocatus</name>
    <dbReference type="NCBI Taxonomy" id="52"/>
    <lineage>
        <taxon>Bacteria</taxon>
        <taxon>Pseudomonadati</taxon>
        <taxon>Myxococcota</taxon>
        <taxon>Polyangia</taxon>
        <taxon>Polyangiales</taxon>
        <taxon>Polyangiaceae</taxon>
        <taxon>Chondromyces</taxon>
    </lineage>
</organism>
<dbReference type="SMART" id="SM00388">
    <property type="entry name" value="HisKA"/>
    <property type="match status" value="1"/>
</dbReference>
<dbReference type="STRING" id="52.CMC5_022680"/>
<dbReference type="PANTHER" id="PTHR43547:SF2">
    <property type="entry name" value="HYBRID SIGNAL TRANSDUCTION HISTIDINE KINASE C"/>
    <property type="match status" value="1"/>
</dbReference>
<feature type="region of interest" description="Disordered" evidence="5">
    <location>
        <begin position="191"/>
        <end position="214"/>
    </location>
</feature>
<dbReference type="EMBL" id="CP012159">
    <property type="protein sequence ID" value="AKT38126.1"/>
    <property type="molecule type" value="Genomic_DNA"/>
</dbReference>
<feature type="compositionally biased region" description="Basic and acidic residues" evidence="5">
    <location>
        <begin position="316"/>
        <end position="325"/>
    </location>
</feature>
<dbReference type="KEGG" id="ccro:CMC5_022680"/>
<feature type="region of interest" description="Disordered" evidence="5">
    <location>
        <begin position="1"/>
        <end position="21"/>
    </location>
</feature>
<evidence type="ECO:0000256" key="1">
    <source>
        <dbReference type="ARBA" id="ARBA00000085"/>
    </source>
</evidence>
<dbReference type="InterPro" id="IPR003018">
    <property type="entry name" value="GAF"/>
</dbReference>
<accession>A0A0K1EB72</accession>
<dbReference type="OrthoDB" id="5470630at2"/>
<reference evidence="7 8" key="1">
    <citation type="submission" date="2015-07" db="EMBL/GenBank/DDBJ databases">
        <title>Genome analysis of myxobacterium Chondromyces crocatus Cm c5 reveals a high potential for natural compound synthesis and the genetic basis for the loss of fruiting body formation.</title>
        <authorList>
            <person name="Zaburannyi N."/>
            <person name="Bunk B."/>
            <person name="Maier J."/>
            <person name="Overmann J."/>
            <person name="Mueller R."/>
        </authorList>
    </citation>
    <scope>NUCLEOTIDE SEQUENCE [LARGE SCALE GENOMIC DNA]</scope>
    <source>
        <strain evidence="7 8">Cm c5</strain>
    </source>
</reference>
<dbReference type="RefSeq" id="WP_050430402.1">
    <property type="nucleotide sequence ID" value="NZ_CP012159.1"/>
</dbReference>
<dbReference type="Gene3D" id="3.30.450.40">
    <property type="match status" value="2"/>
</dbReference>
<evidence type="ECO:0000259" key="6">
    <source>
        <dbReference type="PROSITE" id="PS50109"/>
    </source>
</evidence>
<dbReference type="InterPro" id="IPR036890">
    <property type="entry name" value="HATPase_C_sf"/>
</dbReference>
<dbReference type="SUPFAM" id="SSF55874">
    <property type="entry name" value="ATPase domain of HSP90 chaperone/DNA topoisomerase II/histidine kinase"/>
    <property type="match status" value="1"/>
</dbReference>
<dbReference type="Gene3D" id="1.10.287.130">
    <property type="match status" value="1"/>
</dbReference>
<feature type="coiled-coil region" evidence="4">
    <location>
        <begin position="410"/>
        <end position="437"/>
    </location>
</feature>
<evidence type="ECO:0000313" key="8">
    <source>
        <dbReference type="Proteomes" id="UP000067626"/>
    </source>
</evidence>
<keyword evidence="8" id="KW-1185">Reference proteome</keyword>
<evidence type="ECO:0000256" key="3">
    <source>
        <dbReference type="ARBA" id="ARBA00022553"/>
    </source>
</evidence>
<feature type="compositionally biased region" description="Low complexity" evidence="5">
    <location>
        <begin position="337"/>
        <end position="354"/>
    </location>
</feature>
<proteinExistence type="predicted"/>
<evidence type="ECO:0000256" key="2">
    <source>
        <dbReference type="ARBA" id="ARBA00012438"/>
    </source>
</evidence>
<dbReference type="CDD" id="cd00082">
    <property type="entry name" value="HisKA"/>
    <property type="match status" value="1"/>
</dbReference>
<dbReference type="PROSITE" id="PS50109">
    <property type="entry name" value="HIS_KIN"/>
    <property type="match status" value="1"/>
</dbReference>
<dbReference type="InterPro" id="IPR004358">
    <property type="entry name" value="Sig_transdc_His_kin-like_C"/>
</dbReference>
<name>A0A0K1EB72_CHOCO</name>
<dbReference type="Pfam" id="PF13185">
    <property type="entry name" value="GAF_2"/>
    <property type="match status" value="1"/>
</dbReference>
<dbReference type="InterPro" id="IPR003661">
    <property type="entry name" value="HisK_dim/P_dom"/>
</dbReference>
<protein>
    <recommendedName>
        <fullName evidence="2">histidine kinase</fullName>
        <ecNumber evidence="2">2.7.13.3</ecNumber>
    </recommendedName>
</protein>
<dbReference type="Pfam" id="PF02518">
    <property type="entry name" value="HATPase_c"/>
    <property type="match status" value="1"/>
</dbReference>